<evidence type="ECO:0000313" key="2">
    <source>
        <dbReference type="Proteomes" id="UP000002705"/>
    </source>
</evidence>
<dbReference type="AlphaFoldDB" id="Q395G1"/>
<dbReference type="PATRIC" id="fig|482957.22.peg.5516"/>
<dbReference type="Proteomes" id="UP000002705">
    <property type="component" value="Chromosome 2"/>
</dbReference>
<dbReference type="KEGG" id="bur:Bcep18194_B1786"/>
<sequence>MAICMGLSESVVPGAPSKRRNIRSGRLSTARCRVGSARFPPPVARDRSTRLAAMSSHVSMIDSAAIGTAIAGARVFARAAGITMNRQTSFHLKSQ</sequence>
<protein>
    <submittedName>
        <fullName evidence="1">Uncharacterized protein</fullName>
    </submittedName>
</protein>
<evidence type="ECO:0000313" key="1">
    <source>
        <dbReference type="EMBL" id="ABB11900.1"/>
    </source>
</evidence>
<dbReference type="HOGENOM" id="CLU_2367422_0_0_4"/>
<gene>
    <name evidence="1" type="ordered locus">Bcep18194_B1786</name>
</gene>
<organism evidence="1 2">
    <name type="scientific">Burkholderia lata (strain ATCC 17760 / DSM 23089 / LMG 22485 / NCIMB 9086 / R18194 / 383)</name>
    <dbReference type="NCBI Taxonomy" id="482957"/>
    <lineage>
        <taxon>Bacteria</taxon>
        <taxon>Pseudomonadati</taxon>
        <taxon>Pseudomonadota</taxon>
        <taxon>Betaproteobacteria</taxon>
        <taxon>Burkholderiales</taxon>
        <taxon>Burkholderiaceae</taxon>
        <taxon>Burkholderia</taxon>
        <taxon>Burkholderia cepacia complex</taxon>
    </lineage>
</organism>
<dbReference type="EMBL" id="CP000152">
    <property type="protein sequence ID" value="ABB11900.1"/>
    <property type="molecule type" value="Genomic_DNA"/>
</dbReference>
<accession>Q395G1</accession>
<proteinExistence type="predicted"/>
<name>Q395G1_BURL3</name>
<reference evidence="1" key="1">
    <citation type="submission" date="2005-10" db="EMBL/GenBank/DDBJ databases">
        <title>Complete sequence of chromosome 2 of Burkholderia sp. 383.</title>
        <authorList>
            <consortium name="US DOE Joint Genome Institute"/>
            <person name="Copeland A."/>
            <person name="Lucas S."/>
            <person name="Lapidus A."/>
            <person name="Barry K."/>
            <person name="Detter J.C."/>
            <person name="Glavina T."/>
            <person name="Hammon N."/>
            <person name="Israni S."/>
            <person name="Pitluck S."/>
            <person name="Chain P."/>
            <person name="Malfatti S."/>
            <person name="Shin M."/>
            <person name="Vergez L."/>
            <person name="Schmutz J."/>
            <person name="Larimer F."/>
            <person name="Land M."/>
            <person name="Kyrpides N."/>
            <person name="Lykidis A."/>
            <person name="Richardson P."/>
        </authorList>
    </citation>
    <scope>NUCLEOTIDE SEQUENCE [LARGE SCALE GENOMIC DNA]</scope>
    <source>
        <strain evidence="1">383</strain>
    </source>
</reference>
<keyword evidence="2" id="KW-1185">Reference proteome</keyword>